<dbReference type="Proteomes" id="UP001582793">
    <property type="component" value="Unassembled WGS sequence"/>
</dbReference>
<dbReference type="InterPro" id="IPR006311">
    <property type="entry name" value="TAT_signal"/>
</dbReference>
<dbReference type="Gene3D" id="2.130.10.10">
    <property type="entry name" value="YVTN repeat-like/Quinoprotein amine dehydrogenase"/>
    <property type="match status" value="1"/>
</dbReference>
<evidence type="ECO:0000313" key="3">
    <source>
        <dbReference type="EMBL" id="MFB6396231.1"/>
    </source>
</evidence>
<reference evidence="3 4" key="1">
    <citation type="submission" date="2024-04" db="EMBL/GenBank/DDBJ databases">
        <title>Polymorphospora sp. isolated from Baiyangdian Lake in Xiong'an New Area.</title>
        <authorList>
            <person name="Zhang X."/>
            <person name="Liu J."/>
        </authorList>
    </citation>
    <scope>NUCLEOTIDE SEQUENCE [LARGE SCALE GENOMIC DNA]</scope>
    <source>
        <strain evidence="3 4">2-325</strain>
    </source>
</reference>
<keyword evidence="2" id="KW-0732">Signal</keyword>
<dbReference type="SUPFAM" id="SSF63825">
    <property type="entry name" value="YWTD domain"/>
    <property type="match status" value="1"/>
</dbReference>
<dbReference type="EMBL" id="JBCGDC010000083">
    <property type="protein sequence ID" value="MFB6396231.1"/>
    <property type="molecule type" value="Genomic_DNA"/>
</dbReference>
<organism evidence="3 4">
    <name type="scientific">Polymorphospora lycopeni</name>
    <dbReference type="NCBI Taxonomy" id="3140240"/>
    <lineage>
        <taxon>Bacteria</taxon>
        <taxon>Bacillati</taxon>
        <taxon>Actinomycetota</taxon>
        <taxon>Actinomycetes</taxon>
        <taxon>Micromonosporales</taxon>
        <taxon>Micromonosporaceae</taxon>
        <taxon>Polymorphospora</taxon>
    </lineage>
</organism>
<feature type="region of interest" description="Disordered" evidence="1">
    <location>
        <begin position="28"/>
        <end position="52"/>
    </location>
</feature>
<evidence type="ECO:0000256" key="1">
    <source>
        <dbReference type="SAM" id="MobiDB-lite"/>
    </source>
</evidence>
<dbReference type="InterPro" id="IPR015943">
    <property type="entry name" value="WD40/YVTN_repeat-like_dom_sf"/>
</dbReference>
<dbReference type="RefSeq" id="WP_375735751.1">
    <property type="nucleotide sequence ID" value="NZ_JBCGDC010000083.1"/>
</dbReference>
<dbReference type="PROSITE" id="PS51318">
    <property type="entry name" value="TAT"/>
    <property type="match status" value="1"/>
</dbReference>
<feature type="signal peptide" evidence="2">
    <location>
        <begin position="1"/>
        <end position="30"/>
    </location>
</feature>
<sequence>MRLSRHRRLLLATALTAVAAMTLSGTPALAEPPAPAPPRTSVQPGHEENLGQTMPDKILSQDQSQGVDAAGNPQVYWVTAGNDETTAMFQATDVRTGRIVFAERLPRGVNSWANTFSPAEGAVYFATTEGFFYTWTPGDQSVTAIPFPYPGEGIWRLAAAPDGIIYGGTYPGGRLFAYDPATARFTDHGQIIPGETYGRALAIDDDHVYFGTQPRAKLARFDRATGEVLQMPLPAKYANEEAVYDMTLAGGYLLARVQKVNDLLVFDTATAQLVHVVPAIDGRAISGLDPTGPYVYYRRVSQGIVQLNLETFEETPLGWRPNAIPGTWAWIDMRSPDFPGLSLSMTFYNGRVYVYNLQTKRNRYISEAGLQGAPTPLQALGVDRAGTVYSGGFLTPPGISAYNPDTKAFRLLNGGGQVEGFGQFGDDLVYGRYPGGTLYRYDPARAWSMGTNPGEPVTIGQEQDRPQALVQVGDRVVVGSVPISGRLGGALSVWKPDTGEITVRRDIVANQSVVSLAARGDLVVGGTSINGGFGIDPVASQAELFVYDVTTGTVRGSRVVVPGAQSINGLRFDDEGVLWGIADGTLFAAEVDPATGTIDVLRAENLFGLARTMYGQDRALAFRDGMIYATYGGRLWSVNPVTWKARVLAGSGAEHLVAGVDGSLYYTRGFTLYRWVFDPVAAPPACTETITGGHRGPLQVSRGVTCVIGGQVSGPVTVRPGAGLVLDGARVDGPVTATGASHLSTFDTEVRGPLSVSASTGPVRVDSSTVRGPVTLTANRGGEVTVTATTVGGPLACTANTTAPGNAGVANTVSGPRTGQCAAL</sequence>
<evidence type="ECO:0000313" key="4">
    <source>
        <dbReference type="Proteomes" id="UP001582793"/>
    </source>
</evidence>
<feature type="chain" id="PRO_5045729588" description="Outer membrane protein assembly factor BamB" evidence="2">
    <location>
        <begin position="31"/>
        <end position="824"/>
    </location>
</feature>
<accession>A0ABV5CW46</accession>
<evidence type="ECO:0000256" key="2">
    <source>
        <dbReference type="SAM" id="SignalP"/>
    </source>
</evidence>
<comment type="caution">
    <text evidence="3">The sequence shown here is derived from an EMBL/GenBank/DDBJ whole genome shotgun (WGS) entry which is preliminary data.</text>
</comment>
<dbReference type="InterPro" id="IPR011047">
    <property type="entry name" value="Quinoprotein_ADH-like_sf"/>
</dbReference>
<keyword evidence="4" id="KW-1185">Reference proteome</keyword>
<evidence type="ECO:0008006" key="5">
    <source>
        <dbReference type="Google" id="ProtNLM"/>
    </source>
</evidence>
<name>A0ABV5CW46_9ACTN</name>
<proteinExistence type="predicted"/>
<protein>
    <recommendedName>
        <fullName evidence="5">Outer membrane protein assembly factor BamB</fullName>
    </recommendedName>
</protein>
<dbReference type="SUPFAM" id="SSF50998">
    <property type="entry name" value="Quinoprotein alcohol dehydrogenase-like"/>
    <property type="match status" value="2"/>
</dbReference>
<gene>
    <name evidence="3" type="ORF">AAFH96_24435</name>
</gene>